<proteinExistence type="predicted"/>
<dbReference type="EMBL" id="UYRU01045372">
    <property type="protein sequence ID" value="VDK89389.1"/>
    <property type="molecule type" value="Genomic_DNA"/>
</dbReference>
<evidence type="ECO:0000256" key="1">
    <source>
        <dbReference type="SAM" id="MobiDB-lite"/>
    </source>
</evidence>
<keyword evidence="3" id="KW-1185">Reference proteome</keyword>
<dbReference type="AlphaFoldDB" id="A0A3P6U0W4"/>
<evidence type="ECO:0000313" key="2">
    <source>
        <dbReference type="EMBL" id="VDK89389.1"/>
    </source>
</evidence>
<reference evidence="2 3" key="1">
    <citation type="submission" date="2018-11" db="EMBL/GenBank/DDBJ databases">
        <authorList>
            <consortium name="Pathogen Informatics"/>
        </authorList>
    </citation>
    <scope>NUCLEOTIDE SEQUENCE [LARGE SCALE GENOMIC DNA]</scope>
</reference>
<dbReference type="Proteomes" id="UP000281553">
    <property type="component" value="Unassembled WGS sequence"/>
</dbReference>
<feature type="compositionally biased region" description="Polar residues" evidence="1">
    <location>
        <begin position="64"/>
        <end position="78"/>
    </location>
</feature>
<feature type="compositionally biased region" description="Polar residues" evidence="1">
    <location>
        <begin position="89"/>
        <end position="99"/>
    </location>
</feature>
<gene>
    <name evidence="2" type="ORF">DILT_LOCUS4382</name>
</gene>
<organism evidence="2 3">
    <name type="scientific">Dibothriocephalus latus</name>
    <name type="common">Fish tapeworm</name>
    <name type="synonym">Diphyllobothrium latum</name>
    <dbReference type="NCBI Taxonomy" id="60516"/>
    <lineage>
        <taxon>Eukaryota</taxon>
        <taxon>Metazoa</taxon>
        <taxon>Spiralia</taxon>
        <taxon>Lophotrochozoa</taxon>
        <taxon>Platyhelminthes</taxon>
        <taxon>Cestoda</taxon>
        <taxon>Eucestoda</taxon>
        <taxon>Diphyllobothriidea</taxon>
        <taxon>Diphyllobothriidae</taxon>
        <taxon>Dibothriocephalus</taxon>
    </lineage>
</organism>
<protein>
    <submittedName>
        <fullName evidence="2">Uncharacterized protein</fullName>
    </submittedName>
</protein>
<name>A0A3P6U0W4_DIBLA</name>
<accession>A0A3P6U0W4</accession>
<sequence>MNFCITEERLAKDMAETYSVVERSPSPTTPTNASSGATFANVIKKTGALSEWYDLQLSNGPSLGQPSTSWASLTTNAPPQAPADLTVPNPFNGTFQVQP</sequence>
<feature type="region of interest" description="Disordered" evidence="1">
    <location>
        <begin position="64"/>
        <end position="99"/>
    </location>
</feature>
<evidence type="ECO:0000313" key="3">
    <source>
        <dbReference type="Proteomes" id="UP000281553"/>
    </source>
</evidence>